<gene>
    <name evidence="4" type="ORF">FPE_LOCUS30449</name>
</gene>
<keyword evidence="3" id="KW-0012">Acyltransferase</keyword>
<comment type="similarity">
    <text evidence="1">Belongs to the plant acyltransferase family.</text>
</comment>
<organism evidence="4 5">
    <name type="scientific">Fraxinus pennsylvanica</name>
    <dbReference type="NCBI Taxonomy" id="56036"/>
    <lineage>
        <taxon>Eukaryota</taxon>
        <taxon>Viridiplantae</taxon>
        <taxon>Streptophyta</taxon>
        <taxon>Embryophyta</taxon>
        <taxon>Tracheophyta</taxon>
        <taxon>Spermatophyta</taxon>
        <taxon>Magnoliopsida</taxon>
        <taxon>eudicotyledons</taxon>
        <taxon>Gunneridae</taxon>
        <taxon>Pentapetalae</taxon>
        <taxon>asterids</taxon>
        <taxon>lamiids</taxon>
        <taxon>Lamiales</taxon>
        <taxon>Oleaceae</taxon>
        <taxon>Oleeae</taxon>
        <taxon>Fraxinus</taxon>
    </lineage>
</organism>
<reference evidence="4" key="1">
    <citation type="submission" date="2023-05" db="EMBL/GenBank/DDBJ databases">
        <authorList>
            <person name="Huff M."/>
        </authorList>
    </citation>
    <scope>NUCLEOTIDE SEQUENCE</scope>
</reference>
<dbReference type="FunFam" id="3.30.559.10:FF:000008">
    <property type="entry name" value="Tryptamine hydroxycinnamoyl transferase"/>
    <property type="match status" value="1"/>
</dbReference>
<dbReference type="EMBL" id="OU503054">
    <property type="protein sequence ID" value="CAI9783019.1"/>
    <property type="molecule type" value="Genomic_DNA"/>
</dbReference>
<evidence type="ECO:0000256" key="1">
    <source>
        <dbReference type="ARBA" id="ARBA00009861"/>
    </source>
</evidence>
<sequence length="518" mass="57438">MVTVKATHTILPAGPTPNEIMYLTELDQIKAVTHAPTVYFFRPCTDSTFPDAIHILKDSLSKVLVIFHPMAGRLHEIGGGRLELHCNSKGAILVEAESESKIDDFELQDFLPNAETRELMPKVDYRATPIHEQPLVLVQLTKFSCGGTSLGLGISHILADGPTALHFVREWARFARREKIGNVPFLDRRVLQLAEATPSSKFDHTVLLTQPPLLVGQSDNMEERKKPTTVAMLKLSKEQIDKLKSKANEDTPFKNTTRPYSRYEAVAGHMWRCASKARGHVNNQLTRLHIPVDFRNRMQPPLPQDYFGNANLRQAAITTAGELLSNPLAYASSKIREAVEKVTDEYVKSYLALIKNLPDVSIHRNFHTVGCALGGFFGNPNMEITSWTAMSIYDADFGLGKVIHMGPATMGFDGKSFILPGRDGSFTAALCLQTEHIDTFKKHDLEEVPVDGNVVPDEISRRDQCGTDVLFMHSRIHMPRAQVPEDVSAKIGGMASIAPRVNMVGVVPILGSSDRKWG</sequence>
<evidence type="ECO:0000313" key="5">
    <source>
        <dbReference type="Proteomes" id="UP000834106"/>
    </source>
</evidence>
<dbReference type="InterPro" id="IPR023213">
    <property type="entry name" value="CAT-like_dom_sf"/>
</dbReference>
<dbReference type="Gene3D" id="3.30.559.10">
    <property type="entry name" value="Chloramphenicol acetyltransferase-like domain"/>
    <property type="match status" value="2"/>
</dbReference>
<dbReference type="PANTHER" id="PTHR31642">
    <property type="entry name" value="TRICHOTHECENE 3-O-ACETYLTRANSFERASE"/>
    <property type="match status" value="1"/>
</dbReference>
<proteinExistence type="inferred from homology"/>
<keyword evidence="5" id="KW-1185">Reference proteome</keyword>
<dbReference type="InterPro" id="IPR050317">
    <property type="entry name" value="Plant_Fungal_Acyltransferase"/>
</dbReference>
<keyword evidence="2" id="KW-0808">Transferase</keyword>
<protein>
    <submittedName>
        <fullName evidence="4">Uncharacterized protein</fullName>
    </submittedName>
</protein>
<dbReference type="PANTHER" id="PTHR31642:SF324">
    <property type="entry name" value="SPERMIDINE HYDROXYCINNAMOYL TRANSFERASE"/>
    <property type="match status" value="1"/>
</dbReference>
<accession>A0AAD2A8U0</accession>
<dbReference type="GO" id="GO:0016747">
    <property type="term" value="F:acyltransferase activity, transferring groups other than amino-acyl groups"/>
    <property type="evidence" value="ECO:0007669"/>
    <property type="project" value="TreeGrafter"/>
</dbReference>
<evidence type="ECO:0000256" key="3">
    <source>
        <dbReference type="ARBA" id="ARBA00023315"/>
    </source>
</evidence>
<dbReference type="Proteomes" id="UP000834106">
    <property type="component" value="Chromosome 19"/>
</dbReference>
<evidence type="ECO:0000313" key="4">
    <source>
        <dbReference type="EMBL" id="CAI9783019.1"/>
    </source>
</evidence>
<dbReference type="Pfam" id="PF02458">
    <property type="entry name" value="Transferase"/>
    <property type="match status" value="1"/>
</dbReference>
<dbReference type="AlphaFoldDB" id="A0AAD2A8U0"/>
<name>A0AAD2A8U0_9LAMI</name>
<evidence type="ECO:0000256" key="2">
    <source>
        <dbReference type="ARBA" id="ARBA00022679"/>
    </source>
</evidence>